<dbReference type="CDD" id="cd07440">
    <property type="entry name" value="RGS"/>
    <property type="match status" value="1"/>
</dbReference>
<dbReference type="VEuPathDB" id="FungiDB:SeMB42_g01709"/>
<comment type="caution">
    <text evidence="2">The sequence shown here is derived from an EMBL/GenBank/DDBJ whole genome shotgun (WGS) entry which is preliminary data.</text>
</comment>
<dbReference type="InterPro" id="IPR036305">
    <property type="entry name" value="RGS_sf"/>
</dbReference>
<dbReference type="InterPro" id="IPR016137">
    <property type="entry name" value="RGS"/>
</dbReference>
<dbReference type="PROSITE" id="PS50132">
    <property type="entry name" value="RGS"/>
    <property type="match status" value="1"/>
</dbReference>
<feature type="domain" description="RGS" evidence="1">
    <location>
        <begin position="209"/>
        <end position="327"/>
    </location>
</feature>
<dbReference type="InterPro" id="IPR044926">
    <property type="entry name" value="RGS_subdomain_2"/>
</dbReference>
<evidence type="ECO:0000313" key="2">
    <source>
        <dbReference type="EMBL" id="TPX45391.1"/>
    </source>
</evidence>
<organism evidence="2 3">
    <name type="scientific">Synchytrium endobioticum</name>
    <dbReference type="NCBI Taxonomy" id="286115"/>
    <lineage>
        <taxon>Eukaryota</taxon>
        <taxon>Fungi</taxon>
        <taxon>Fungi incertae sedis</taxon>
        <taxon>Chytridiomycota</taxon>
        <taxon>Chytridiomycota incertae sedis</taxon>
        <taxon>Chytridiomycetes</taxon>
        <taxon>Synchytriales</taxon>
        <taxon>Synchytriaceae</taxon>
        <taxon>Synchytrium</taxon>
    </lineage>
</organism>
<protein>
    <recommendedName>
        <fullName evidence="1">RGS domain-containing protein</fullName>
    </recommendedName>
</protein>
<dbReference type="SMART" id="SM00315">
    <property type="entry name" value="RGS"/>
    <property type="match status" value="1"/>
</dbReference>
<reference evidence="2 3" key="1">
    <citation type="journal article" date="2019" name="Sci. Rep.">
        <title>Comparative genomics of chytrid fungi reveal insights into the obligate biotrophic and pathogenic lifestyle of Synchytrium endobioticum.</title>
        <authorList>
            <person name="van de Vossenberg B.T.L.H."/>
            <person name="Warris S."/>
            <person name="Nguyen H.D.T."/>
            <person name="van Gent-Pelzer M.P.E."/>
            <person name="Joly D.L."/>
            <person name="van de Geest H.C."/>
            <person name="Bonants P.J.M."/>
            <person name="Smith D.S."/>
            <person name="Levesque C.A."/>
            <person name="van der Lee T.A.J."/>
        </authorList>
    </citation>
    <scope>NUCLEOTIDE SEQUENCE [LARGE SCALE GENOMIC DNA]</scope>
    <source>
        <strain evidence="2 3">LEV6574</strain>
    </source>
</reference>
<proteinExistence type="predicted"/>
<dbReference type="Proteomes" id="UP000320475">
    <property type="component" value="Unassembled WGS sequence"/>
</dbReference>
<dbReference type="Gene3D" id="1.10.167.10">
    <property type="entry name" value="Regulator of G-protein Signalling 4, domain 2"/>
    <property type="match status" value="1"/>
</dbReference>
<gene>
    <name evidence="2" type="ORF">SeLEV6574_g03889</name>
</gene>
<evidence type="ECO:0000259" key="1">
    <source>
        <dbReference type="PROSITE" id="PS50132"/>
    </source>
</evidence>
<dbReference type="AlphaFoldDB" id="A0A507D262"/>
<dbReference type="EMBL" id="QEAM01000142">
    <property type="protein sequence ID" value="TPX45391.1"/>
    <property type="molecule type" value="Genomic_DNA"/>
</dbReference>
<evidence type="ECO:0000313" key="3">
    <source>
        <dbReference type="Proteomes" id="UP000320475"/>
    </source>
</evidence>
<sequence length="390" mass="42623">MDLANLYQVRNPEQKVKIVQLLGESRIPIKVGHGSTSKLSRHLALNVPNPPSSNTSGNVRMVIPYGTFCSRNNPAPWPISVQSSCDVLRLSVDSNYAMSELGSSIANGTEPRRGLSGANANGNGMTAGRARIFISPAAEPRTLHAHEAPSSPADSVLQQELIPHSTSSSSVAYPPRTLAQSRGSSRKLGQIFGCDAPIDVGIRELEEGRLAALLQSRIPLLYFLAMTIVEQNAENLLFWVDSKIYEEKIHSPGEEAMILAAEAIFHTYLSCDAPLEINISHKTLRSVIDGLRKGSRWCFVKAREDVWTNLDMAFARFSSSSLYTQMVHDLGFSCLVSTQSMSNIKQILLNALAAHPLLESLPFQICRRNEALQAKTRVVVAELSFGALTL</sequence>
<name>A0A507D262_9FUNG</name>
<accession>A0A507D262</accession>
<dbReference type="OrthoDB" id="196547at2759"/>
<dbReference type="SUPFAM" id="SSF48097">
    <property type="entry name" value="Regulator of G-protein signaling, RGS"/>
    <property type="match status" value="1"/>
</dbReference>
<dbReference type="Pfam" id="PF00615">
    <property type="entry name" value="RGS"/>
    <property type="match status" value="1"/>
</dbReference>